<dbReference type="Gene3D" id="3.90.79.10">
    <property type="entry name" value="Nucleoside Triphosphate Pyrophosphohydrolase"/>
    <property type="match status" value="1"/>
</dbReference>
<proteinExistence type="predicted"/>
<dbReference type="PANTHER" id="PTHR43736">
    <property type="entry name" value="ADP-RIBOSE PYROPHOSPHATASE"/>
    <property type="match status" value="1"/>
</dbReference>
<dbReference type="RefSeq" id="WP_210760146.1">
    <property type="nucleotide sequence ID" value="NZ_CP060139.1"/>
</dbReference>
<organism evidence="3 4">
    <name type="scientific">Croceimicrobium hydrocarbonivorans</name>
    <dbReference type="NCBI Taxonomy" id="2761580"/>
    <lineage>
        <taxon>Bacteria</taxon>
        <taxon>Pseudomonadati</taxon>
        <taxon>Bacteroidota</taxon>
        <taxon>Flavobacteriia</taxon>
        <taxon>Flavobacteriales</taxon>
        <taxon>Owenweeksiaceae</taxon>
        <taxon>Croceimicrobium</taxon>
    </lineage>
</organism>
<dbReference type="PANTHER" id="PTHR43736:SF4">
    <property type="entry name" value="SLR1690 PROTEIN"/>
    <property type="match status" value="1"/>
</dbReference>
<protein>
    <submittedName>
        <fullName evidence="3">NUDIX hydrolase</fullName>
    </submittedName>
</protein>
<accession>A0A7H0VIS2</accession>
<gene>
    <name evidence="3" type="ORF">H4K34_07195</name>
</gene>
<dbReference type="Pfam" id="PF21906">
    <property type="entry name" value="WHD_NrtR"/>
    <property type="match status" value="1"/>
</dbReference>
<feature type="domain" description="Nudix hydrolase" evidence="1">
    <location>
        <begin position="11"/>
        <end position="150"/>
    </location>
</feature>
<evidence type="ECO:0000313" key="4">
    <source>
        <dbReference type="Proteomes" id="UP000516305"/>
    </source>
</evidence>
<feature type="domain" description="NrtR DNA-binding winged helix" evidence="2">
    <location>
        <begin position="168"/>
        <end position="228"/>
    </location>
</feature>
<sequence length="233" mass="26711">MSETLKNVNPNVSVDCVVFGFDNEKLNILLIEQKMANKEKVQFALPGDLIVDDEGLDDAANRVLSEITGISGVFLRQFKAFGDPNRVSDIKDLDWLKNYRQNPQARVITVAYLSLVKMDDFQPEASSFAERVFWQELDSLPSLAFDHNQILSEALDRLRDDFVNHRTGFELLPEMFTLGQIQKLYEIILGKELDKRNFRKKILKEKLVSATNQKQTGVLHKPAILYTLNHENI</sequence>
<evidence type="ECO:0000259" key="1">
    <source>
        <dbReference type="Pfam" id="PF00293"/>
    </source>
</evidence>
<dbReference type="Gene3D" id="1.10.10.10">
    <property type="entry name" value="Winged helix-like DNA-binding domain superfamily/Winged helix DNA-binding domain"/>
    <property type="match status" value="1"/>
</dbReference>
<name>A0A7H0VIS2_9FLAO</name>
<evidence type="ECO:0000259" key="2">
    <source>
        <dbReference type="Pfam" id="PF21906"/>
    </source>
</evidence>
<dbReference type="KEGG" id="chyd:H4K34_07195"/>
<dbReference type="EMBL" id="CP060139">
    <property type="protein sequence ID" value="QNR25620.1"/>
    <property type="molecule type" value="Genomic_DNA"/>
</dbReference>
<dbReference type="CDD" id="cd18873">
    <property type="entry name" value="NUDIX_NadM_like"/>
    <property type="match status" value="1"/>
</dbReference>
<dbReference type="Pfam" id="PF00293">
    <property type="entry name" value="NUDIX"/>
    <property type="match status" value="1"/>
</dbReference>
<dbReference type="InterPro" id="IPR036390">
    <property type="entry name" value="WH_DNA-bd_sf"/>
</dbReference>
<dbReference type="Proteomes" id="UP000516305">
    <property type="component" value="Chromosome"/>
</dbReference>
<dbReference type="SUPFAM" id="SSF55811">
    <property type="entry name" value="Nudix"/>
    <property type="match status" value="1"/>
</dbReference>
<dbReference type="GO" id="GO:0016787">
    <property type="term" value="F:hydrolase activity"/>
    <property type="evidence" value="ECO:0007669"/>
    <property type="project" value="UniProtKB-KW"/>
</dbReference>
<keyword evidence="3" id="KW-0378">Hydrolase</keyword>
<dbReference type="InterPro" id="IPR015797">
    <property type="entry name" value="NUDIX_hydrolase-like_dom_sf"/>
</dbReference>
<dbReference type="InterPro" id="IPR000086">
    <property type="entry name" value="NUDIX_hydrolase_dom"/>
</dbReference>
<keyword evidence="4" id="KW-1185">Reference proteome</keyword>
<dbReference type="SUPFAM" id="SSF46785">
    <property type="entry name" value="Winged helix' DNA-binding domain"/>
    <property type="match status" value="1"/>
</dbReference>
<dbReference type="AlphaFoldDB" id="A0A7H0VIS2"/>
<evidence type="ECO:0000313" key="3">
    <source>
        <dbReference type="EMBL" id="QNR25620.1"/>
    </source>
</evidence>
<reference evidence="3 4" key="1">
    <citation type="submission" date="2020-08" db="EMBL/GenBank/DDBJ databases">
        <title>Croceimicrobium hydrocarbonivorans gen. nov., sp. nov., a novel marine bacterium isolated from a bacterial consortium that degrades polyethylene terephthalate.</title>
        <authorList>
            <person name="Liu R."/>
        </authorList>
    </citation>
    <scope>NUCLEOTIDE SEQUENCE [LARGE SCALE GENOMIC DNA]</scope>
    <source>
        <strain evidence="3 4">A20-9</strain>
    </source>
</reference>
<dbReference type="InterPro" id="IPR054105">
    <property type="entry name" value="WHD_NrtR"/>
</dbReference>
<dbReference type="InterPro" id="IPR036388">
    <property type="entry name" value="WH-like_DNA-bd_sf"/>
</dbReference>